<dbReference type="InterPro" id="IPR001638">
    <property type="entry name" value="Solute-binding_3/MltF_N"/>
</dbReference>
<sequence length="316" mass="34324">MTKLKKLLTILTSAAVLLSLTACSKTEETKAPEKQSLTFGMMGSIDSVPFVIAKEKGLFEKAGVDVTIETFKNSKDRDAAFQAGSLDGVICDEVAISLYQNADFDVKITGITDGDFMLVAGAKSGIKSLSDLKEKSVAISEKTSIEYTLDKILEKNSMNPKDVKKSVVPAIPTRLEMLNNGNVDAALLPEPFSSMAISSGGILLGSASNLASYPSVSAFTQKAIDDKSSEIQAFYKAYNEAVEYINSTSVTEYEDLIIKTVGYPENMKGKIKLPTFRKNMLPKDEEVQEAINWCKDNNLITKNLTPKDVTNNIGVK</sequence>
<dbReference type="PANTHER" id="PTHR30024">
    <property type="entry name" value="ALIPHATIC SULFONATES-BINDING PROTEIN-RELATED"/>
    <property type="match status" value="1"/>
</dbReference>
<feature type="signal peptide" evidence="2">
    <location>
        <begin position="1"/>
        <end position="24"/>
    </location>
</feature>
<comment type="similarity">
    <text evidence="1">Belongs to the bacterial solute-binding protein SsuA/TauA family.</text>
</comment>
<keyword evidence="2" id="KW-0732">Signal</keyword>
<dbReference type="PROSITE" id="PS51257">
    <property type="entry name" value="PROKAR_LIPOPROTEIN"/>
    <property type="match status" value="1"/>
</dbReference>
<evidence type="ECO:0000259" key="3">
    <source>
        <dbReference type="SMART" id="SM00062"/>
    </source>
</evidence>
<proteinExistence type="inferred from homology"/>
<evidence type="ECO:0000256" key="2">
    <source>
        <dbReference type="SAM" id="SignalP"/>
    </source>
</evidence>
<accession>A0A1M5ZQC2</accession>
<dbReference type="SMART" id="SM00062">
    <property type="entry name" value="PBPb"/>
    <property type="match status" value="1"/>
</dbReference>
<dbReference type="EMBL" id="FQXU01000010">
    <property type="protein sequence ID" value="SHI26402.1"/>
    <property type="molecule type" value="Genomic_DNA"/>
</dbReference>
<evidence type="ECO:0000256" key="1">
    <source>
        <dbReference type="ARBA" id="ARBA00010742"/>
    </source>
</evidence>
<gene>
    <name evidence="4" type="ORF">SAMN02745941_03244</name>
</gene>
<organism evidence="4 5">
    <name type="scientific">Clostridium intestinale DSM 6191</name>
    <dbReference type="NCBI Taxonomy" id="1121320"/>
    <lineage>
        <taxon>Bacteria</taxon>
        <taxon>Bacillati</taxon>
        <taxon>Bacillota</taxon>
        <taxon>Clostridia</taxon>
        <taxon>Eubacteriales</taxon>
        <taxon>Clostridiaceae</taxon>
        <taxon>Clostridium</taxon>
    </lineage>
</organism>
<dbReference type="RefSeq" id="WP_073021146.1">
    <property type="nucleotide sequence ID" value="NZ_FQXU01000010.1"/>
</dbReference>
<dbReference type="AlphaFoldDB" id="A0A1M5ZQC2"/>
<evidence type="ECO:0000313" key="5">
    <source>
        <dbReference type="Proteomes" id="UP000184241"/>
    </source>
</evidence>
<dbReference type="SUPFAM" id="SSF53850">
    <property type="entry name" value="Periplasmic binding protein-like II"/>
    <property type="match status" value="1"/>
</dbReference>
<feature type="domain" description="Solute-binding protein family 3/N-terminal" evidence="3">
    <location>
        <begin position="36"/>
        <end position="264"/>
    </location>
</feature>
<reference evidence="4 5" key="1">
    <citation type="submission" date="2016-11" db="EMBL/GenBank/DDBJ databases">
        <authorList>
            <person name="Jaros S."/>
            <person name="Januszkiewicz K."/>
            <person name="Wedrychowicz H."/>
        </authorList>
    </citation>
    <scope>NUCLEOTIDE SEQUENCE [LARGE SCALE GENOMIC DNA]</scope>
    <source>
        <strain evidence="4 5">DSM 6191</strain>
    </source>
</reference>
<dbReference type="Gene3D" id="3.40.190.10">
    <property type="entry name" value="Periplasmic binding protein-like II"/>
    <property type="match status" value="2"/>
</dbReference>
<dbReference type="Pfam" id="PF13379">
    <property type="entry name" value="NMT1_2"/>
    <property type="match status" value="1"/>
</dbReference>
<dbReference type="Proteomes" id="UP000184241">
    <property type="component" value="Unassembled WGS sequence"/>
</dbReference>
<feature type="chain" id="PRO_5012319239" evidence="2">
    <location>
        <begin position="25"/>
        <end position="316"/>
    </location>
</feature>
<name>A0A1M5ZQC2_9CLOT</name>
<protein>
    <submittedName>
        <fullName evidence="4">NitT/TauT family transport system substrate-binding protein</fullName>
    </submittedName>
</protein>
<evidence type="ECO:0000313" key="4">
    <source>
        <dbReference type="EMBL" id="SHI26402.1"/>
    </source>
</evidence>